<sequence length="532" mass="61356">MTELLKDKIFHPFLFAAFPVLFLYAENVNMVAMQQVWAPLAIALLLTLVVYLFSWVLFRNWCKAGLFTSVFVLVFFLYNPLFSVIQTSSVTEFILPRHRQLIIILFFLLAGFAFCLFRSKNNFNALNLILNISAAILLLPSVLQITQKTLKPIAKLKLTNPVFTTTSHEEKPDIYYFIMDAYGRQDVLKETYHYDNQQFLNELSNRGFYISRKSTSNYFKTIHSIPSSLNFDYLQNLIDVKKSSNAGSVHAKELIQKSRLRRILTKHNFKYVSFSSGVNFTEISDADHYFSPGVGLSELDYALINLSPIPDLMQSFFPKDIYNIHRTTVLYPFTHIKDAIRIPGPKFVQIHILSPHPPFVFDQFGNAARVRNHPDIYRNDDVATEILPADYKAQYQEHQKAYVEQLKFLNKKLLQTLDTIFANSNKPPIVIIQSDHGARLNCHINNIDASNHFESFANLSAFYFPDQDTSNLYQEISPVNIFRVVLNKYFNSNLPLLPDKSYYSPENEPYKFTDVTQAVKTKQLGPVFPARP</sequence>
<keyword evidence="1" id="KW-1133">Transmembrane helix</keyword>
<evidence type="ECO:0000256" key="1">
    <source>
        <dbReference type="SAM" id="Phobius"/>
    </source>
</evidence>
<dbReference type="Gene3D" id="3.40.720.10">
    <property type="entry name" value="Alkaline Phosphatase, subunit A"/>
    <property type="match status" value="1"/>
</dbReference>
<evidence type="ECO:0000313" key="3">
    <source>
        <dbReference type="EMBL" id="MBK0404374.1"/>
    </source>
</evidence>
<dbReference type="EMBL" id="JAEHFX010000008">
    <property type="protein sequence ID" value="MBK0404374.1"/>
    <property type="molecule type" value="Genomic_DNA"/>
</dbReference>
<protein>
    <submittedName>
        <fullName evidence="3">Sulfatase-like hydrolase/transferase</fullName>
    </submittedName>
</protein>
<dbReference type="Proteomes" id="UP000644147">
    <property type="component" value="Unassembled WGS sequence"/>
</dbReference>
<dbReference type="InterPro" id="IPR000917">
    <property type="entry name" value="Sulfatase_N"/>
</dbReference>
<proteinExistence type="predicted"/>
<dbReference type="Pfam" id="PF00884">
    <property type="entry name" value="Sulfatase"/>
    <property type="match status" value="1"/>
</dbReference>
<feature type="transmembrane region" description="Helical" evidence="1">
    <location>
        <begin position="9"/>
        <end position="25"/>
    </location>
</feature>
<name>A0ABS1C4Q9_9BACT</name>
<feature type="transmembrane region" description="Helical" evidence="1">
    <location>
        <begin position="98"/>
        <end position="117"/>
    </location>
</feature>
<dbReference type="InterPro" id="IPR017850">
    <property type="entry name" value="Alkaline_phosphatase_core_sf"/>
</dbReference>
<evidence type="ECO:0000313" key="4">
    <source>
        <dbReference type="Proteomes" id="UP000644147"/>
    </source>
</evidence>
<feature type="transmembrane region" description="Helical" evidence="1">
    <location>
        <begin position="65"/>
        <end position="86"/>
    </location>
</feature>
<keyword evidence="1" id="KW-0472">Membrane</keyword>
<evidence type="ECO:0000259" key="2">
    <source>
        <dbReference type="Pfam" id="PF00884"/>
    </source>
</evidence>
<keyword evidence="4" id="KW-1185">Reference proteome</keyword>
<reference evidence="3 4" key="1">
    <citation type="submission" date="2020-12" db="EMBL/GenBank/DDBJ databases">
        <title>Bacterial novel species Adhaeribacter sp. BT258 isolated from soil.</title>
        <authorList>
            <person name="Jung H.-Y."/>
        </authorList>
    </citation>
    <scope>NUCLEOTIDE SEQUENCE [LARGE SCALE GENOMIC DNA]</scope>
    <source>
        <strain evidence="3 4">BT258</strain>
    </source>
</reference>
<organism evidence="3 4">
    <name type="scientific">Adhaeribacter terrigena</name>
    <dbReference type="NCBI Taxonomy" id="2793070"/>
    <lineage>
        <taxon>Bacteria</taxon>
        <taxon>Pseudomonadati</taxon>
        <taxon>Bacteroidota</taxon>
        <taxon>Cytophagia</taxon>
        <taxon>Cytophagales</taxon>
        <taxon>Hymenobacteraceae</taxon>
        <taxon>Adhaeribacter</taxon>
    </lineage>
</organism>
<comment type="caution">
    <text evidence="3">The sequence shown here is derived from an EMBL/GenBank/DDBJ whole genome shotgun (WGS) entry which is preliminary data.</text>
</comment>
<accession>A0ABS1C4Q9</accession>
<feature type="transmembrane region" description="Helical" evidence="1">
    <location>
        <begin position="124"/>
        <end position="143"/>
    </location>
</feature>
<feature type="transmembrane region" description="Helical" evidence="1">
    <location>
        <begin position="37"/>
        <end position="58"/>
    </location>
</feature>
<feature type="domain" description="Sulfatase N-terminal" evidence="2">
    <location>
        <begin position="173"/>
        <end position="449"/>
    </location>
</feature>
<keyword evidence="1" id="KW-0812">Transmembrane</keyword>
<gene>
    <name evidence="3" type="ORF">I5M27_15355</name>
</gene>
<dbReference type="RefSeq" id="WP_200507212.1">
    <property type="nucleotide sequence ID" value="NZ_JAEHFX010000008.1"/>
</dbReference>